<dbReference type="RefSeq" id="WP_386375223.1">
    <property type="nucleotide sequence ID" value="NZ_JBHUMP010000012.1"/>
</dbReference>
<dbReference type="EMBL" id="JBHUMP010000012">
    <property type="protein sequence ID" value="MFD2740686.1"/>
    <property type="molecule type" value="Genomic_DNA"/>
</dbReference>
<dbReference type="NCBIfam" id="NF046098">
    <property type="entry name" value="RSP_7527_fam"/>
    <property type="match status" value="1"/>
</dbReference>
<sequence length="59" mass="6357">MTPRTEIKAPTSDQIDAIIREAHKLRAEAFARFLAKIGSGLKGSVYPKGPRRPAAAKPA</sequence>
<dbReference type="InterPro" id="IPR058227">
    <property type="entry name" value="RSP_7527-like"/>
</dbReference>
<gene>
    <name evidence="1" type="ORF">ACFSUD_13955</name>
</gene>
<protein>
    <submittedName>
        <fullName evidence="1">RSP_7527 family protein</fullName>
    </submittedName>
</protein>
<evidence type="ECO:0000313" key="2">
    <source>
        <dbReference type="Proteomes" id="UP001597474"/>
    </source>
</evidence>
<evidence type="ECO:0000313" key="1">
    <source>
        <dbReference type="EMBL" id="MFD2740686.1"/>
    </source>
</evidence>
<dbReference type="Proteomes" id="UP001597474">
    <property type="component" value="Unassembled WGS sequence"/>
</dbReference>
<comment type="caution">
    <text evidence="1">The sequence shown here is derived from an EMBL/GenBank/DDBJ whole genome shotgun (WGS) entry which is preliminary data.</text>
</comment>
<organism evidence="1 2">
    <name type="scientific">Sulfitobacter aestuarii</name>
    <dbReference type="NCBI Taxonomy" id="2161676"/>
    <lineage>
        <taxon>Bacteria</taxon>
        <taxon>Pseudomonadati</taxon>
        <taxon>Pseudomonadota</taxon>
        <taxon>Alphaproteobacteria</taxon>
        <taxon>Rhodobacterales</taxon>
        <taxon>Roseobacteraceae</taxon>
        <taxon>Sulfitobacter</taxon>
    </lineage>
</organism>
<name>A0ABW5U460_9RHOB</name>
<reference evidence="2" key="1">
    <citation type="journal article" date="2019" name="Int. J. Syst. Evol. Microbiol.">
        <title>The Global Catalogue of Microorganisms (GCM) 10K type strain sequencing project: providing services to taxonomists for standard genome sequencing and annotation.</title>
        <authorList>
            <consortium name="The Broad Institute Genomics Platform"/>
            <consortium name="The Broad Institute Genome Sequencing Center for Infectious Disease"/>
            <person name="Wu L."/>
            <person name="Ma J."/>
        </authorList>
    </citation>
    <scope>NUCLEOTIDE SEQUENCE [LARGE SCALE GENOMIC DNA]</scope>
    <source>
        <strain evidence="2">TISTR 2562</strain>
    </source>
</reference>
<proteinExistence type="predicted"/>
<keyword evidence="2" id="KW-1185">Reference proteome</keyword>
<accession>A0ABW5U460</accession>